<sequence>METSPPPSPSKPTTPSNDEMTTTLDQDDINDILNSPQQQIQPTTNTTPTKDNDNTAPTKKSQNQNVEIRNSQDKDLFKTPQKKSSSSNSSTPIKSIATPSPSASHHSSPPIKPTTSTPSPQTLNKTNQQTPPPIQNTPVRFNAPSTASRGSNTPKSHSSKSDDEQLAVMQQLQKQLERERQELLASPMNLPSSSSSFSFKRSTPEQQRLVQSKSRNLDYLNDTLIECTKEMLKSFGIPYVESPYEADGQVGFLNKIDLIDGVITEDSDVFLFGATKVYKNVFGSSNSYSAAREGDGSGPVSSHGSVKDIEEYSISRIGKQLGLKRWNLVQLAMLLGSDYTDGVHNVGIVTSMQVLASFNKNESLDEKSEESKLSADDLSLIMDGMSSFGEWVRDLSPYPVADKPDPDIDDRLELFKYKYRNAKRNFLLPEHFPDDKIVKAYLKPQVDTSDETFEWVPLEKLNLEFLYDYCKNNLLWDRQNVDRYLNIVSEERKKHKKESNTIDKYLVKQKPVAKIQSVRLKGAVHNLKRKYEEGEKISGKKRRKAKK</sequence>
<dbReference type="PANTHER" id="PTHR16171">
    <property type="entry name" value="DNA REPAIR PROTEIN COMPLEMENTING XP-G CELLS-RELATED"/>
    <property type="match status" value="1"/>
</dbReference>
<name>A0AAW2YM53_9EUKA</name>
<dbReference type="PANTHER" id="PTHR16171:SF7">
    <property type="entry name" value="DNA REPAIR PROTEIN RAD2"/>
    <property type="match status" value="1"/>
</dbReference>
<dbReference type="GO" id="GO:0005634">
    <property type="term" value="C:nucleus"/>
    <property type="evidence" value="ECO:0007669"/>
    <property type="project" value="UniProtKB-SubCell"/>
</dbReference>
<dbReference type="SMART" id="SM00484">
    <property type="entry name" value="XPGI"/>
    <property type="match status" value="1"/>
</dbReference>
<evidence type="ECO:0000256" key="2">
    <source>
        <dbReference type="ARBA" id="ARBA00023242"/>
    </source>
</evidence>
<comment type="subcellular location">
    <subcellularLocation>
        <location evidence="1">Nucleus</location>
    </subcellularLocation>
</comment>
<dbReference type="SUPFAM" id="SSF88723">
    <property type="entry name" value="PIN domain-like"/>
    <property type="match status" value="1"/>
</dbReference>
<feature type="compositionally biased region" description="Polar residues" evidence="3">
    <location>
        <begin position="59"/>
        <end position="69"/>
    </location>
</feature>
<feature type="compositionally biased region" description="Pro residues" evidence="3">
    <location>
        <begin position="1"/>
        <end position="12"/>
    </location>
</feature>
<gene>
    <name evidence="5" type="ORF">AKO1_001511</name>
</gene>
<dbReference type="InterPro" id="IPR006086">
    <property type="entry name" value="XPG-I_dom"/>
</dbReference>
<dbReference type="Gene3D" id="3.40.50.1010">
    <property type="entry name" value="5'-nuclease"/>
    <property type="match status" value="1"/>
</dbReference>
<evidence type="ECO:0000313" key="5">
    <source>
        <dbReference type="EMBL" id="KAL0478250.1"/>
    </source>
</evidence>
<dbReference type="InterPro" id="IPR006084">
    <property type="entry name" value="XPG/Rad2"/>
</dbReference>
<evidence type="ECO:0000256" key="1">
    <source>
        <dbReference type="ARBA" id="ARBA00004123"/>
    </source>
</evidence>
<protein>
    <recommendedName>
        <fullName evidence="4">XPG-I domain-containing protein</fullName>
    </recommendedName>
</protein>
<feature type="compositionally biased region" description="Low complexity" evidence="3">
    <location>
        <begin position="34"/>
        <end position="58"/>
    </location>
</feature>
<feature type="compositionally biased region" description="Polar residues" evidence="3">
    <location>
        <begin position="143"/>
        <end position="156"/>
    </location>
</feature>
<reference evidence="5 6" key="1">
    <citation type="submission" date="2024-03" db="EMBL/GenBank/DDBJ databases">
        <title>The Acrasis kona genome and developmental transcriptomes reveal deep origins of eukaryotic multicellular pathways.</title>
        <authorList>
            <person name="Sheikh S."/>
            <person name="Fu C.-J."/>
            <person name="Brown M.W."/>
            <person name="Baldauf S.L."/>
        </authorList>
    </citation>
    <scope>NUCLEOTIDE SEQUENCE [LARGE SCALE GENOMIC DNA]</scope>
    <source>
        <strain evidence="5 6">ATCC MYA-3509</strain>
    </source>
</reference>
<organism evidence="5 6">
    <name type="scientific">Acrasis kona</name>
    <dbReference type="NCBI Taxonomy" id="1008807"/>
    <lineage>
        <taxon>Eukaryota</taxon>
        <taxon>Discoba</taxon>
        <taxon>Heterolobosea</taxon>
        <taxon>Tetramitia</taxon>
        <taxon>Eutetramitia</taxon>
        <taxon>Acrasidae</taxon>
        <taxon>Acrasis</taxon>
    </lineage>
</organism>
<dbReference type="Proteomes" id="UP001431209">
    <property type="component" value="Unassembled WGS sequence"/>
</dbReference>
<keyword evidence="2" id="KW-0539">Nucleus</keyword>
<dbReference type="PRINTS" id="PR00853">
    <property type="entry name" value="XPGRADSUPER"/>
</dbReference>
<dbReference type="InterPro" id="IPR029060">
    <property type="entry name" value="PIN-like_dom_sf"/>
</dbReference>
<evidence type="ECO:0000259" key="4">
    <source>
        <dbReference type="SMART" id="SM00484"/>
    </source>
</evidence>
<comment type="caution">
    <text evidence="5">The sequence shown here is derived from an EMBL/GenBank/DDBJ whole genome shotgun (WGS) entry which is preliminary data.</text>
</comment>
<dbReference type="GO" id="GO:0004520">
    <property type="term" value="F:DNA endonuclease activity"/>
    <property type="evidence" value="ECO:0007669"/>
    <property type="project" value="TreeGrafter"/>
</dbReference>
<dbReference type="InterPro" id="IPR036279">
    <property type="entry name" value="5-3_exonuclease_C_sf"/>
</dbReference>
<feature type="compositionally biased region" description="Polar residues" evidence="3">
    <location>
        <begin position="200"/>
        <end position="210"/>
    </location>
</feature>
<dbReference type="Gene3D" id="1.10.150.20">
    <property type="entry name" value="5' to 3' exonuclease, C-terminal subdomain"/>
    <property type="match status" value="1"/>
</dbReference>
<dbReference type="EMBL" id="JAOPGA020000343">
    <property type="protein sequence ID" value="KAL0478250.1"/>
    <property type="molecule type" value="Genomic_DNA"/>
</dbReference>
<feature type="compositionally biased region" description="Low complexity" evidence="3">
    <location>
        <begin position="78"/>
        <end position="129"/>
    </location>
</feature>
<dbReference type="SUPFAM" id="SSF47807">
    <property type="entry name" value="5' to 3' exonuclease, C-terminal subdomain"/>
    <property type="match status" value="1"/>
</dbReference>
<keyword evidence="6" id="KW-1185">Reference proteome</keyword>
<proteinExistence type="predicted"/>
<feature type="region of interest" description="Disordered" evidence="3">
    <location>
        <begin position="186"/>
        <end position="210"/>
    </location>
</feature>
<accession>A0AAW2YM53</accession>
<evidence type="ECO:0000313" key="6">
    <source>
        <dbReference type="Proteomes" id="UP001431209"/>
    </source>
</evidence>
<dbReference type="InterPro" id="IPR008918">
    <property type="entry name" value="HhH2"/>
</dbReference>
<dbReference type="Pfam" id="PF00867">
    <property type="entry name" value="XPG_I"/>
    <property type="match status" value="1"/>
</dbReference>
<feature type="region of interest" description="Disordered" evidence="3">
    <location>
        <begin position="1"/>
        <end position="167"/>
    </location>
</feature>
<feature type="domain" description="XPG-I" evidence="4">
    <location>
        <begin position="233"/>
        <end position="323"/>
    </location>
</feature>
<dbReference type="SMART" id="SM00279">
    <property type="entry name" value="HhH2"/>
    <property type="match status" value="1"/>
</dbReference>
<dbReference type="AlphaFoldDB" id="A0AAW2YM53"/>
<dbReference type="GO" id="GO:0003697">
    <property type="term" value="F:single-stranded DNA binding"/>
    <property type="evidence" value="ECO:0007669"/>
    <property type="project" value="TreeGrafter"/>
</dbReference>
<evidence type="ECO:0000256" key="3">
    <source>
        <dbReference type="SAM" id="MobiDB-lite"/>
    </source>
</evidence>